<name>A0ACA9N8E6_9GLOM</name>
<dbReference type="Proteomes" id="UP000789366">
    <property type="component" value="Unassembled WGS sequence"/>
</dbReference>
<sequence>LMVENTNALFYIMLMPTRWLYNDAWRCVDSIYDEPFIGTSSLQHQGGNNIQKLIPRHYYNIQEKALSYSMKDDDQNAFDELILDYIAKKEEIQNVQTQLISVKESQVYDDIKDLVMCKGKGRCPNKRLKAFNEETNKISSNKKQQNTANSNGKTRHKCRLYYKLGHYASKCPNKENAM</sequence>
<evidence type="ECO:0000313" key="1">
    <source>
        <dbReference type="EMBL" id="CAG8635065.1"/>
    </source>
</evidence>
<organism evidence="1 2">
    <name type="scientific">Cetraspora pellucida</name>
    <dbReference type="NCBI Taxonomy" id="1433469"/>
    <lineage>
        <taxon>Eukaryota</taxon>
        <taxon>Fungi</taxon>
        <taxon>Fungi incertae sedis</taxon>
        <taxon>Mucoromycota</taxon>
        <taxon>Glomeromycotina</taxon>
        <taxon>Glomeromycetes</taxon>
        <taxon>Diversisporales</taxon>
        <taxon>Gigasporaceae</taxon>
        <taxon>Cetraspora</taxon>
    </lineage>
</organism>
<feature type="non-terminal residue" evidence="1">
    <location>
        <position position="1"/>
    </location>
</feature>
<comment type="caution">
    <text evidence="1">The sequence shown here is derived from an EMBL/GenBank/DDBJ whole genome shotgun (WGS) entry which is preliminary data.</text>
</comment>
<dbReference type="EMBL" id="CAJVPW010012384">
    <property type="protein sequence ID" value="CAG8635065.1"/>
    <property type="molecule type" value="Genomic_DNA"/>
</dbReference>
<reference evidence="1" key="1">
    <citation type="submission" date="2021-06" db="EMBL/GenBank/DDBJ databases">
        <authorList>
            <person name="Kallberg Y."/>
            <person name="Tangrot J."/>
            <person name="Rosling A."/>
        </authorList>
    </citation>
    <scope>NUCLEOTIDE SEQUENCE</scope>
    <source>
        <strain evidence="1">28 12/20/2015</strain>
    </source>
</reference>
<protein>
    <submittedName>
        <fullName evidence="1">17265_t:CDS:1</fullName>
    </submittedName>
</protein>
<gene>
    <name evidence="1" type="ORF">SPELUC_LOCUS8353</name>
</gene>
<keyword evidence="2" id="KW-1185">Reference proteome</keyword>
<evidence type="ECO:0000313" key="2">
    <source>
        <dbReference type="Proteomes" id="UP000789366"/>
    </source>
</evidence>
<accession>A0ACA9N8E6</accession>
<proteinExistence type="predicted"/>